<dbReference type="AlphaFoldDB" id="A0A177N229"/>
<name>A0A177N229_9GAMM</name>
<comment type="caution">
    <text evidence="1">The sequence shown here is derived from an EMBL/GenBank/DDBJ whole genome shotgun (WGS) entry which is preliminary data.</text>
</comment>
<evidence type="ECO:0000313" key="1">
    <source>
        <dbReference type="EMBL" id="OAI11901.1"/>
    </source>
</evidence>
<dbReference type="Proteomes" id="UP000077857">
    <property type="component" value="Unassembled WGS sequence"/>
</dbReference>
<dbReference type="EMBL" id="LUUJ01000115">
    <property type="protein sequence ID" value="OAI11901.1"/>
    <property type="molecule type" value="Genomic_DNA"/>
</dbReference>
<organism evidence="1 2">
    <name type="scientific">Methylomonas koyamae</name>
    <dbReference type="NCBI Taxonomy" id="702114"/>
    <lineage>
        <taxon>Bacteria</taxon>
        <taxon>Pseudomonadati</taxon>
        <taxon>Pseudomonadota</taxon>
        <taxon>Gammaproteobacteria</taxon>
        <taxon>Methylococcales</taxon>
        <taxon>Methylococcaceae</taxon>
        <taxon>Methylomonas</taxon>
    </lineage>
</organism>
<proteinExistence type="predicted"/>
<protein>
    <submittedName>
        <fullName evidence="1">Uncharacterized protein</fullName>
    </submittedName>
</protein>
<sequence length="133" mass="14955">MVSIRPASGIATKLRQVNWRLNDNIRGMAITMTNRLLGLILLIISQTANAAIGGSDQIDLAPLPNEFCNADAREKQQTLLNKFPRDEGIIKHYAFFIGLCQLAADGHLTEREAGLFWARQRDELLRERQAEQP</sequence>
<accession>A0A177N229</accession>
<reference evidence="1 2" key="1">
    <citation type="submission" date="2016-03" db="EMBL/GenBank/DDBJ databases">
        <authorList>
            <person name="Ploux O."/>
        </authorList>
    </citation>
    <scope>NUCLEOTIDE SEQUENCE [LARGE SCALE GENOMIC DNA]</scope>
    <source>
        <strain evidence="1 2">R-45378</strain>
    </source>
</reference>
<evidence type="ECO:0000313" key="2">
    <source>
        <dbReference type="Proteomes" id="UP000077857"/>
    </source>
</evidence>
<gene>
    <name evidence="1" type="ORF">A1507_19535</name>
</gene>